<dbReference type="InterPro" id="IPR003593">
    <property type="entry name" value="AAA+_ATPase"/>
</dbReference>
<evidence type="ECO:0000313" key="2">
    <source>
        <dbReference type="EMBL" id="QTR47159.1"/>
    </source>
</evidence>
<proteinExistence type="predicted"/>
<accession>A0ABX7WZW0</accession>
<dbReference type="InterPro" id="IPR050764">
    <property type="entry name" value="CbbQ/NirQ/NorQ/GpvN"/>
</dbReference>
<dbReference type="EMBL" id="CP072801">
    <property type="protein sequence ID" value="QTR47159.1"/>
    <property type="molecule type" value="Genomic_DNA"/>
</dbReference>
<dbReference type="CDD" id="cd00009">
    <property type="entry name" value="AAA"/>
    <property type="match status" value="1"/>
</dbReference>
<dbReference type="InterPro" id="IPR027417">
    <property type="entry name" value="P-loop_NTPase"/>
</dbReference>
<dbReference type="SMART" id="SM00382">
    <property type="entry name" value="AAA"/>
    <property type="match status" value="1"/>
</dbReference>
<keyword evidence="3" id="KW-1185">Reference proteome</keyword>
<dbReference type="InterPro" id="IPR011704">
    <property type="entry name" value="ATPase_dyneun-rel_AAA"/>
</dbReference>
<dbReference type="Pfam" id="PF07728">
    <property type="entry name" value="AAA_5"/>
    <property type="match status" value="1"/>
</dbReference>
<evidence type="ECO:0000259" key="1">
    <source>
        <dbReference type="SMART" id="SM00382"/>
    </source>
</evidence>
<dbReference type="RefSeq" id="WP_210223443.1">
    <property type="nucleotide sequence ID" value="NZ_CP072801.1"/>
</dbReference>
<protein>
    <submittedName>
        <fullName evidence="2">MoxR family ATPase</fullName>
    </submittedName>
</protein>
<sequence>MTTSTLKTFHPGDIIDFKTCGSWQGGNYLLDKPSAFALEMALATRRPLLVKGEPGMGKSYLARAAAAKLERKFVAEVININTEGQDLLWRYDPVARLNDAQSGGKGSGLNPAHYLNPGVLWWAFGWNSAAKQYNDCRHKVYLPQVSDDGSLDKGIVLLIDEIDKAEPSLPNSLLEVLGNGGFEVPMLGETVGSEPQQQPPLVIITTNDERELPPAFLRRCLVLSLKVEENRFEDWLIERADVHVSNAQCSQAIKRYAAQELKKDRDEAEKHGMVKAGLAEYLDLLTALHEMTDVGLQNEARTAYQQSLLDDIRDFVLRKAI</sequence>
<dbReference type="PANTHER" id="PTHR42759:SF1">
    <property type="entry name" value="MAGNESIUM-CHELATASE SUBUNIT CHLD"/>
    <property type="match status" value="1"/>
</dbReference>
<gene>
    <name evidence="2" type="ORF">J9253_04250</name>
</gene>
<organism evidence="2 3">
    <name type="scientific">Thiothrix litoralis</name>
    <dbReference type="NCBI Taxonomy" id="2891210"/>
    <lineage>
        <taxon>Bacteria</taxon>
        <taxon>Pseudomonadati</taxon>
        <taxon>Pseudomonadota</taxon>
        <taxon>Gammaproteobacteria</taxon>
        <taxon>Thiotrichales</taxon>
        <taxon>Thiotrichaceae</taxon>
        <taxon>Thiothrix</taxon>
    </lineage>
</organism>
<evidence type="ECO:0000313" key="3">
    <source>
        <dbReference type="Proteomes" id="UP000672039"/>
    </source>
</evidence>
<feature type="domain" description="AAA+ ATPase" evidence="1">
    <location>
        <begin position="44"/>
        <end position="233"/>
    </location>
</feature>
<dbReference type="Gene3D" id="3.40.50.300">
    <property type="entry name" value="P-loop containing nucleotide triphosphate hydrolases"/>
    <property type="match status" value="1"/>
</dbReference>
<name>A0ABX7WZW0_9GAMM</name>
<dbReference type="PANTHER" id="PTHR42759">
    <property type="entry name" value="MOXR FAMILY PROTEIN"/>
    <property type="match status" value="1"/>
</dbReference>
<reference evidence="2 3" key="1">
    <citation type="submission" date="2021-04" db="EMBL/GenBank/DDBJ databases">
        <title>Genomics, taxonomy and metabolism of representatives of sulfur bacteria of the genus Thiothrix: Thiothrix fructosivorans QT, Thiothrix unzii A1T and three new species, Thiothrix subterranea sp. nov., Thiothrix litoralis sp. nov. and 'Candidatus Thiothrix anitrata' sp. nov.</title>
        <authorList>
            <person name="Ravin N.V."/>
            <person name="Smolyakov D."/>
            <person name="Rudenko T.S."/>
            <person name="Mardanov A.V."/>
            <person name="Beletsky A.V."/>
            <person name="Markov N.D."/>
            <person name="Fomenkov A.I."/>
            <person name="Roberts R.J."/>
            <person name="Karnachuk O.V."/>
            <person name="Novikov A."/>
            <person name="Grabovich M.Y."/>
        </authorList>
    </citation>
    <scope>NUCLEOTIDE SEQUENCE [LARGE SCALE GENOMIC DNA]</scope>
    <source>
        <strain evidence="2 3">AS</strain>
    </source>
</reference>
<dbReference type="SUPFAM" id="SSF52540">
    <property type="entry name" value="P-loop containing nucleoside triphosphate hydrolases"/>
    <property type="match status" value="1"/>
</dbReference>
<dbReference type="Proteomes" id="UP000672039">
    <property type="component" value="Chromosome"/>
</dbReference>